<dbReference type="InterPro" id="IPR049514">
    <property type="entry name" value="Fic-like_C"/>
</dbReference>
<dbReference type="PROSITE" id="PS51459">
    <property type="entry name" value="FIDO"/>
    <property type="match status" value="1"/>
</dbReference>
<dbReference type="PANTHER" id="PTHR13504">
    <property type="entry name" value="FIDO DOMAIN-CONTAINING PROTEIN DDB_G0283145"/>
    <property type="match status" value="1"/>
</dbReference>
<dbReference type="InterPro" id="IPR036597">
    <property type="entry name" value="Fido-like_dom_sf"/>
</dbReference>
<feature type="binding site" evidence="2">
    <location>
        <begin position="185"/>
        <end position="192"/>
    </location>
    <ligand>
        <name>ATP</name>
        <dbReference type="ChEBI" id="CHEBI:30616"/>
    </ligand>
</feature>
<evidence type="ECO:0000256" key="3">
    <source>
        <dbReference type="PIRSR" id="PIRSR640198-3"/>
    </source>
</evidence>
<feature type="domain" description="Fido" evidence="4">
    <location>
        <begin position="103"/>
        <end position="244"/>
    </location>
</feature>
<evidence type="ECO:0000313" key="6">
    <source>
        <dbReference type="Proteomes" id="UP000245905"/>
    </source>
</evidence>
<dbReference type="Gene3D" id="1.10.3290.10">
    <property type="entry name" value="Fido-like domain"/>
    <property type="match status" value="1"/>
</dbReference>
<sequence>MEEYKPPYTITEKMLNLVSSISTKLGRIEIYHNLDNKPHLRRNNRIKSVHSSLKIEANSLTIGQTKDVINGRMVLGPEQEIQEVKNAYKAYEMIGKVNPYSLDDLKKVQGIMEYLLKDDAGRFRDGDEGVFNGDTCIFMAPPPQFVPSLMQDLFGWMSTNRKEVHPLIMGAIFHYEFVFIHPFSDGNGRTARLWHTMLLNEWNPVFAYIPLESQIEKFQNDYYNAISECHVNGNSNVFIEFMLERIDDILDEVNEQIRKSINDESEYVKRLLEVMEFDVPYTAVSLMEQLGLKSRETFRKNYMDPALNIGAVERTIPDKPNSKNQRYIKR</sequence>
<dbReference type="InterPro" id="IPR003812">
    <property type="entry name" value="Fido"/>
</dbReference>
<protein>
    <submittedName>
        <fullName evidence="5">Fic family protein</fullName>
    </submittedName>
</protein>
<evidence type="ECO:0000259" key="4">
    <source>
        <dbReference type="PROSITE" id="PS51459"/>
    </source>
</evidence>
<dbReference type="AlphaFoldDB" id="A0A2U2EF34"/>
<accession>A0A2U2EF34</accession>
<feature type="binding site" evidence="2">
    <location>
        <begin position="222"/>
        <end position="223"/>
    </location>
    <ligand>
        <name>ATP</name>
        <dbReference type="ChEBI" id="CHEBI:30616"/>
    </ligand>
</feature>
<dbReference type="Pfam" id="PF02661">
    <property type="entry name" value="Fic"/>
    <property type="match status" value="1"/>
</dbReference>
<keyword evidence="2" id="KW-0547">Nucleotide-binding</keyword>
<dbReference type="RefSeq" id="WP_109258277.1">
    <property type="nucleotide sequence ID" value="NZ_JRFS01000025.1"/>
</dbReference>
<evidence type="ECO:0000313" key="5">
    <source>
        <dbReference type="EMBL" id="PWE83120.1"/>
    </source>
</evidence>
<evidence type="ECO:0000256" key="2">
    <source>
        <dbReference type="PIRSR" id="PIRSR640198-2"/>
    </source>
</evidence>
<dbReference type="Pfam" id="PF21247">
    <property type="entry name" value="Fic-like_C"/>
    <property type="match status" value="1"/>
</dbReference>
<feature type="active site" evidence="1">
    <location>
        <position position="181"/>
    </location>
</feature>
<gene>
    <name evidence="5" type="ORF">LD38_11120</name>
</gene>
<dbReference type="EMBL" id="JRFS01000025">
    <property type="protein sequence ID" value="PWE83120.1"/>
    <property type="molecule type" value="Genomic_DNA"/>
</dbReference>
<name>A0A2U2EF34_9FIRM</name>
<proteinExistence type="predicted"/>
<dbReference type="PANTHER" id="PTHR13504:SF38">
    <property type="entry name" value="FIDO DOMAIN-CONTAINING PROTEIN"/>
    <property type="match status" value="1"/>
</dbReference>
<evidence type="ECO:0000256" key="1">
    <source>
        <dbReference type="PIRSR" id="PIRSR640198-1"/>
    </source>
</evidence>
<dbReference type="GO" id="GO:0005524">
    <property type="term" value="F:ATP binding"/>
    <property type="evidence" value="ECO:0007669"/>
    <property type="project" value="UniProtKB-KW"/>
</dbReference>
<dbReference type="InterPro" id="IPR040198">
    <property type="entry name" value="Fido_containing"/>
</dbReference>
<feature type="site" description="Important for autoinhibition of adenylyltransferase activity" evidence="3">
    <location>
        <position position="56"/>
    </location>
</feature>
<organism evidence="5 6">
    <name type="scientific">Agathobacter rectalis</name>
    <dbReference type="NCBI Taxonomy" id="39491"/>
    <lineage>
        <taxon>Bacteria</taxon>
        <taxon>Bacillati</taxon>
        <taxon>Bacillota</taxon>
        <taxon>Clostridia</taxon>
        <taxon>Lachnospirales</taxon>
        <taxon>Lachnospiraceae</taxon>
        <taxon>Agathobacter</taxon>
    </lineage>
</organism>
<reference evidence="5 6" key="1">
    <citation type="submission" date="2014-09" db="EMBL/GenBank/DDBJ databases">
        <title>Butyrate-producing bacteria isolated from human gut.</title>
        <authorList>
            <person name="Zhang Q."/>
            <person name="Zhao L."/>
        </authorList>
    </citation>
    <scope>NUCLEOTIDE SEQUENCE [LARGE SCALE GENOMIC DNA]</scope>
    <source>
        <strain evidence="5 6">R22</strain>
    </source>
</reference>
<dbReference type="Proteomes" id="UP000245905">
    <property type="component" value="Unassembled WGS sequence"/>
</dbReference>
<dbReference type="SUPFAM" id="SSF140931">
    <property type="entry name" value="Fic-like"/>
    <property type="match status" value="1"/>
</dbReference>
<keyword evidence="2" id="KW-0067">ATP-binding</keyword>
<comment type="caution">
    <text evidence="5">The sequence shown here is derived from an EMBL/GenBank/DDBJ whole genome shotgun (WGS) entry which is preliminary data.</text>
</comment>